<dbReference type="GO" id="GO:0032259">
    <property type="term" value="P:methylation"/>
    <property type="evidence" value="ECO:0007669"/>
    <property type="project" value="UniProtKB-KW"/>
</dbReference>
<dbReference type="SUPFAM" id="SSF51197">
    <property type="entry name" value="Clavaminate synthase-like"/>
    <property type="match status" value="1"/>
</dbReference>
<dbReference type="AlphaFoldDB" id="A0A420I0G9"/>
<comment type="caution">
    <text evidence="2">The sequence shown here is derived from an EMBL/GenBank/DDBJ whole genome shotgun (WGS) entry which is preliminary data.</text>
</comment>
<protein>
    <submittedName>
        <fullName evidence="2">Lysine-specific demethylase 8</fullName>
    </submittedName>
</protein>
<dbReference type="Pfam" id="PF13621">
    <property type="entry name" value="Cupin_8"/>
    <property type="match status" value="1"/>
</dbReference>
<dbReference type="GO" id="GO:0008168">
    <property type="term" value="F:methyltransferase activity"/>
    <property type="evidence" value="ECO:0007669"/>
    <property type="project" value="UniProtKB-KW"/>
</dbReference>
<dbReference type="SMART" id="SM00558">
    <property type="entry name" value="JmjC"/>
    <property type="match status" value="1"/>
</dbReference>
<gene>
    <name evidence="2" type="ORF">OnM2_027064</name>
</gene>
<dbReference type="STRING" id="212602.A0A420I0G9"/>
<dbReference type="FunFam" id="2.60.120.650:FF:000046">
    <property type="entry name" value="JmjC domain-containing protein D"/>
    <property type="match status" value="1"/>
</dbReference>
<dbReference type="Proteomes" id="UP000286134">
    <property type="component" value="Unassembled WGS sequence"/>
</dbReference>
<dbReference type="EMBL" id="MCFK01002754">
    <property type="protein sequence ID" value="RKF63170.1"/>
    <property type="molecule type" value="Genomic_DNA"/>
</dbReference>
<dbReference type="OrthoDB" id="5213862at2759"/>
<keyword evidence="3" id="KW-1185">Reference proteome</keyword>
<accession>A0A420I0G9</accession>
<dbReference type="Gene3D" id="2.60.120.650">
    <property type="entry name" value="Cupin"/>
    <property type="match status" value="1"/>
</dbReference>
<dbReference type="PROSITE" id="PS51184">
    <property type="entry name" value="JMJC"/>
    <property type="match status" value="1"/>
</dbReference>
<dbReference type="InterPro" id="IPR041667">
    <property type="entry name" value="Cupin_8"/>
</dbReference>
<dbReference type="InterPro" id="IPR003347">
    <property type="entry name" value="JmjC_dom"/>
</dbReference>
<keyword evidence="2" id="KW-0808">Transferase</keyword>
<proteinExistence type="predicted"/>
<feature type="domain" description="JmjC" evidence="1">
    <location>
        <begin position="322"/>
        <end position="495"/>
    </location>
</feature>
<reference evidence="2 3" key="1">
    <citation type="journal article" date="2018" name="BMC Genomics">
        <title>Comparative genome analyses reveal sequence features reflecting distinct modes of host-adaptation between dicot and monocot powdery mildew.</title>
        <authorList>
            <person name="Wu Y."/>
            <person name="Ma X."/>
            <person name="Pan Z."/>
            <person name="Kale S.D."/>
            <person name="Song Y."/>
            <person name="King H."/>
            <person name="Zhang Q."/>
            <person name="Presley C."/>
            <person name="Deng X."/>
            <person name="Wei C.I."/>
            <person name="Xiao S."/>
        </authorList>
    </citation>
    <scope>NUCLEOTIDE SEQUENCE [LARGE SCALE GENOMIC DNA]</scope>
    <source>
        <strain evidence="2">UMSG2</strain>
    </source>
</reference>
<organism evidence="2 3">
    <name type="scientific">Erysiphe neolycopersici</name>
    <dbReference type="NCBI Taxonomy" id="212602"/>
    <lineage>
        <taxon>Eukaryota</taxon>
        <taxon>Fungi</taxon>
        <taxon>Dikarya</taxon>
        <taxon>Ascomycota</taxon>
        <taxon>Pezizomycotina</taxon>
        <taxon>Leotiomycetes</taxon>
        <taxon>Erysiphales</taxon>
        <taxon>Erysiphaceae</taxon>
        <taxon>Erysiphe</taxon>
    </lineage>
</organism>
<sequence>MERESRILHQKLVNICLSKFCFTERLTQIFSDTSNASDDLKSCGRPIVQLLLQLINIIRKLRDNNSEVSKDNRKNNQDSLILKRLNDLITLATEKFYAFPYKDVPKCWRQLYWEASLLKFTALAVIRDVSSSSSPLESSYIDEIVKTIDMAHIMAGPVTSHDIMNNITAIFEILQQIDHSLLSQSPKHGLKRQRSQSHDFSSEKFQEATGFMPQVTNAIHREEKMPFCSFETYLQHPRNPQLGPEPLIMTGAVNHWPAFSCHPWNSQSYLLSLTVGGRRLVPIEVGRSYVDEGWGQKIITFKQFLQTYITLDNSSGNQEEKGYLAQYNLFSQIPRLRNDIAIPDYCFACVPPPILANKYSQIPQLEEPIINAWLGPPGTITPLHTDPYHNILVQVVGKKYIRLYSPKESRNLYALGIDKNGIDMGNTSDVDIGTFAGWDKTKEEQEALHRKFPLFEKAEFIDCILEAGECLYIPMGWWHYVRSLSVSFSVSFWFN</sequence>
<evidence type="ECO:0000313" key="2">
    <source>
        <dbReference type="EMBL" id="RKF63170.1"/>
    </source>
</evidence>
<evidence type="ECO:0000259" key="1">
    <source>
        <dbReference type="PROSITE" id="PS51184"/>
    </source>
</evidence>
<name>A0A420I0G9_9PEZI</name>
<dbReference type="PANTHER" id="PTHR12461:SF101">
    <property type="entry name" value="TRNA WYBUTOSINE-SYNTHESIZING PROTEIN 4"/>
    <property type="match status" value="1"/>
</dbReference>
<evidence type="ECO:0000313" key="3">
    <source>
        <dbReference type="Proteomes" id="UP000286134"/>
    </source>
</evidence>
<dbReference type="PANTHER" id="PTHR12461">
    <property type="entry name" value="HYPOXIA-INDUCIBLE FACTOR 1 ALPHA INHIBITOR-RELATED"/>
    <property type="match status" value="1"/>
</dbReference>
<keyword evidence="2" id="KW-0489">Methyltransferase</keyword>